<dbReference type="VEuPathDB" id="FungiDB:Bcin01g04400"/>
<gene>
    <name evidence="1" type="ORF">BCIN_01g04400</name>
</gene>
<keyword evidence="2" id="KW-1185">Reference proteome</keyword>
<name>A0A384J5D9_BOTFB</name>
<proteinExistence type="predicted"/>
<dbReference type="RefSeq" id="XP_024546230.1">
    <property type="nucleotide sequence ID" value="XM_024690461.1"/>
</dbReference>
<dbReference type="AlphaFoldDB" id="A0A384J5D9"/>
<reference evidence="1 2" key="2">
    <citation type="journal article" date="2012" name="Eukaryot. Cell">
        <title>Genome update of Botrytis cinerea strains B05.10 and T4.</title>
        <authorList>
            <person name="Staats M."/>
            <person name="van Kan J.A."/>
        </authorList>
    </citation>
    <scope>NUCLEOTIDE SEQUENCE [LARGE SCALE GENOMIC DNA]</scope>
    <source>
        <strain evidence="1 2">B05.10</strain>
    </source>
</reference>
<sequence length="121" mass="13769">MNLVTIYPTPEHGSQDWPLGASLSMLIPYEISAYDDERMLYIHIQTYRGTQEWRRHDASAYVPLPNTPQYTTVDRLRRAASFCRAAMISMISLHNERAAVNNSRVLALQAQQQSNVCTLGL</sequence>
<dbReference type="OrthoDB" id="3553206at2759"/>
<dbReference type="EMBL" id="CP009805">
    <property type="protein sequence ID" value="ATZ45709.1"/>
    <property type="molecule type" value="Genomic_DNA"/>
</dbReference>
<dbReference type="GeneID" id="5427770"/>
<protein>
    <submittedName>
        <fullName evidence="1">Uncharacterized protein</fullName>
    </submittedName>
</protein>
<reference evidence="1 2" key="1">
    <citation type="journal article" date="2011" name="PLoS Genet.">
        <title>Genomic analysis of the necrotrophic fungal pathogens Sclerotinia sclerotiorum and Botrytis cinerea.</title>
        <authorList>
            <person name="Amselem J."/>
            <person name="Cuomo C.A."/>
            <person name="van Kan J.A."/>
            <person name="Viaud M."/>
            <person name="Benito E.P."/>
            <person name="Couloux A."/>
            <person name="Coutinho P.M."/>
            <person name="de Vries R.P."/>
            <person name="Dyer P.S."/>
            <person name="Fillinger S."/>
            <person name="Fournier E."/>
            <person name="Gout L."/>
            <person name="Hahn M."/>
            <person name="Kohn L."/>
            <person name="Lapalu N."/>
            <person name="Plummer K.M."/>
            <person name="Pradier J.M."/>
            <person name="Quevillon E."/>
            <person name="Sharon A."/>
            <person name="Simon A."/>
            <person name="ten Have A."/>
            <person name="Tudzynski B."/>
            <person name="Tudzynski P."/>
            <person name="Wincker P."/>
            <person name="Andrew M."/>
            <person name="Anthouard V."/>
            <person name="Beever R.E."/>
            <person name="Beffa R."/>
            <person name="Benoit I."/>
            <person name="Bouzid O."/>
            <person name="Brault B."/>
            <person name="Chen Z."/>
            <person name="Choquer M."/>
            <person name="Collemare J."/>
            <person name="Cotton P."/>
            <person name="Danchin E.G."/>
            <person name="Da Silva C."/>
            <person name="Gautier A."/>
            <person name="Giraud C."/>
            <person name="Giraud T."/>
            <person name="Gonzalez C."/>
            <person name="Grossetete S."/>
            <person name="Guldener U."/>
            <person name="Henrissat B."/>
            <person name="Howlett B.J."/>
            <person name="Kodira C."/>
            <person name="Kretschmer M."/>
            <person name="Lappartient A."/>
            <person name="Leroch M."/>
            <person name="Levis C."/>
            <person name="Mauceli E."/>
            <person name="Neuveglise C."/>
            <person name="Oeser B."/>
            <person name="Pearson M."/>
            <person name="Poulain J."/>
            <person name="Poussereau N."/>
            <person name="Quesneville H."/>
            <person name="Rascle C."/>
            <person name="Schumacher J."/>
            <person name="Segurens B."/>
            <person name="Sexton A."/>
            <person name="Silva E."/>
            <person name="Sirven C."/>
            <person name="Soanes D.M."/>
            <person name="Talbot N.J."/>
            <person name="Templeton M."/>
            <person name="Yandava C."/>
            <person name="Yarden O."/>
            <person name="Zeng Q."/>
            <person name="Rollins J.A."/>
            <person name="Lebrun M.H."/>
            <person name="Dickman M."/>
        </authorList>
    </citation>
    <scope>NUCLEOTIDE SEQUENCE [LARGE SCALE GENOMIC DNA]</scope>
    <source>
        <strain evidence="1 2">B05.10</strain>
    </source>
</reference>
<reference evidence="1 2" key="3">
    <citation type="journal article" date="2017" name="Mol. Plant Pathol.">
        <title>A gapless genome sequence of the fungus Botrytis cinerea.</title>
        <authorList>
            <person name="Van Kan J.A."/>
            <person name="Stassen J.H."/>
            <person name="Mosbach A."/>
            <person name="Van Der Lee T.A."/>
            <person name="Faino L."/>
            <person name="Farmer A.D."/>
            <person name="Papasotiriou D.G."/>
            <person name="Zhou S."/>
            <person name="Seidl M.F."/>
            <person name="Cottam E."/>
            <person name="Edel D."/>
            <person name="Hahn M."/>
            <person name="Schwartz D.C."/>
            <person name="Dietrich R.A."/>
            <person name="Widdison S."/>
            <person name="Scalliet G."/>
        </authorList>
    </citation>
    <scope>NUCLEOTIDE SEQUENCE [LARGE SCALE GENOMIC DNA]</scope>
    <source>
        <strain evidence="1 2">B05.10</strain>
    </source>
</reference>
<dbReference type="Proteomes" id="UP000001798">
    <property type="component" value="Chromosome 1"/>
</dbReference>
<evidence type="ECO:0000313" key="2">
    <source>
        <dbReference type="Proteomes" id="UP000001798"/>
    </source>
</evidence>
<accession>A0A384J5D9</accession>
<dbReference type="KEGG" id="bfu:BCIN_01g04400"/>
<organism evidence="1 2">
    <name type="scientific">Botryotinia fuckeliana (strain B05.10)</name>
    <name type="common">Noble rot fungus</name>
    <name type="synonym">Botrytis cinerea</name>
    <dbReference type="NCBI Taxonomy" id="332648"/>
    <lineage>
        <taxon>Eukaryota</taxon>
        <taxon>Fungi</taxon>
        <taxon>Dikarya</taxon>
        <taxon>Ascomycota</taxon>
        <taxon>Pezizomycotina</taxon>
        <taxon>Leotiomycetes</taxon>
        <taxon>Helotiales</taxon>
        <taxon>Sclerotiniaceae</taxon>
        <taxon>Botrytis</taxon>
    </lineage>
</organism>
<evidence type="ECO:0000313" key="1">
    <source>
        <dbReference type="EMBL" id="ATZ45709.1"/>
    </source>
</evidence>